<dbReference type="EMBL" id="MAYW01000046">
    <property type="protein sequence ID" value="ODS32850.1"/>
    <property type="molecule type" value="Genomic_DNA"/>
</dbReference>
<evidence type="ECO:0000313" key="1">
    <source>
        <dbReference type="EMBL" id="ODS32850.1"/>
    </source>
</evidence>
<dbReference type="PATRIC" id="fig|1872076.5.peg.2366"/>
<gene>
    <name evidence="1" type="ORF">SCARUB_02009</name>
</gene>
<comment type="caution">
    <text evidence="1">The sequence shown here is derived from an EMBL/GenBank/DDBJ whole genome shotgun (WGS) entry which is preliminary data.</text>
</comment>
<protein>
    <submittedName>
        <fullName evidence="1">Uncharacterized protein</fullName>
    </submittedName>
</protein>
<proteinExistence type="predicted"/>
<dbReference type="Proteomes" id="UP000094056">
    <property type="component" value="Unassembled WGS sequence"/>
</dbReference>
<accession>A0A1E3XB73</accession>
<sequence length="72" mass="8333">MTKLLSKAFEKAKNLPENIQDEIAKNLLEDIEGELKWNDTLKKSKEKLEKMASKALENFRAGRTHKKGFDEL</sequence>
<name>A0A1E3XB73_9BACT</name>
<evidence type="ECO:0000313" key="2">
    <source>
        <dbReference type="Proteomes" id="UP000094056"/>
    </source>
</evidence>
<reference evidence="1 2" key="1">
    <citation type="submission" date="2016-07" db="EMBL/GenBank/DDBJ databases">
        <title>Draft genome of Scalindua rubra, obtained from a brine-seawater interface in the Red Sea, sheds light on salt adaptation in anammox bacteria.</title>
        <authorList>
            <person name="Speth D.R."/>
            <person name="Lagkouvardos I."/>
            <person name="Wang Y."/>
            <person name="Qian P.-Y."/>
            <person name="Dutilh B.E."/>
            <person name="Jetten M.S."/>
        </authorList>
    </citation>
    <scope>NUCLEOTIDE SEQUENCE [LARGE SCALE GENOMIC DNA]</scope>
    <source>
        <strain evidence="1">BSI-1</strain>
    </source>
</reference>
<organism evidence="1 2">
    <name type="scientific">Candidatus Scalindua rubra</name>
    <dbReference type="NCBI Taxonomy" id="1872076"/>
    <lineage>
        <taxon>Bacteria</taxon>
        <taxon>Pseudomonadati</taxon>
        <taxon>Planctomycetota</taxon>
        <taxon>Candidatus Brocadiia</taxon>
        <taxon>Candidatus Brocadiales</taxon>
        <taxon>Candidatus Scalinduaceae</taxon>
        <taxon>Candidatus Scalindua</taxon>
    </lineage>
</organism>
<dbReference type="AlphaFoldDB" id="A0A1E3XB73"/>